<comment type="caution">
    <text evidence="1">The sequence shown here is derived from an EMBL/GenBank/DDBJ whole genome shotgun (WGS) entry which is preliminary data.</text>
</comment>
<protein>
    <submittedName>
        <fullName evidence="1">Uncharacterized protein</fullName>
    </submittedName>
</protein>
<sequence>MRWCYCSVQVVDLEEAISTVPQCLRLKLRPRRTRLVLNLGLAGTVREGERPLLWQKGENRESKRRELGYRSGGWRSWDGDAKSCGVEGVRQDRRWRRMWWVLVSAVENTIGELRNEIGSFGDW</sequence>
<organism evidence="1 2">
    <name type="scientific">Vanilla planifolia</name>
    <name type="common">Vanilla</name>
    <dbReference type="NCBI Taxonomy" id="51239"/>
    <lineage>
        <taxon>Eukaryota</taxon>
        <taxon>Viridiplantae</taxon>
        <taxon>Streptophyta</taxon>
        <taxon>Embryophyta</taxon>
        <taxon>Tracheophyta</taxon>
        <taxon>Spermatophyta</taxon>
        <taxon>Magnoliopsida</taxon>
        <taxon>Liliopsida</taxon>
        <taxon>Asparagales</taxon>
        <taxon>Orchidaceae</taxon>
        <taxon>Vanilloideae</taxon>
        <taxon>Vanilleae</taxon>
        <taxon>Vanilla</taxon>
    </lineage>
</organism>
<reference evidence="1 2" key="1">
    <citation type="journal article" date="2020" name="Nat. Food">
        <title>A phased Vanilla planifolia genome enables genetic improvement of flavour and production.</title>
        <authorList>
            <person name="Hasing T."/>
            <person name="Tang H."/>
            <person name="Brym M."/>
            <person name="Khazi F."/>
            <person name="Huang T."/>
            <person name="Chambers A.H."/>
        </authorList>
    </citation>
    <scope>NUCLEOTIDE SEQUENCE [LARGE SCALE GENOMIC DNA]</scope>
    <source>
        <tissue evidence="1">Leaf</tissue>
    </source>
</reference>
<dbReference type="EMBL" id="JADCNM010000005">
    <property type="protein sequence ID" value="KAG0482952.1"/>
    <property type="molecule type" value="Genomic_DNA"/>
</dbReference>
<proteinExistence type="predicted"/>
<evidence type="ECO:0000313" key="2">
    <source>
        <dbReference type="Proteomes" id="UP000639772"/>
    </source>
</evidence>
<accession>A0A835RBL9</accession>
<evidence type="ECO:0000313" key="1">
    <source>
        <dbReference type="EMBL" id="KAG0482952.1"/>
    </source>
</evidence>
<gene>
    <name evidence="1" type="ORF">HPP92_011036</name>
</gene>
<dbReference type="AlphaFoldDB" id="A0A835RBL9"/>
<dbReference type="Proteomes" id="UP000639772">
    <property type="component" value="Unassembled WGS sequence"/>
</dbReference>
<name>A0A835RBL9_VANPL</name>